<accession>A0A5B7D6P1</accession>
<name>A0A5B7D6P1_PORTR</name>
<proteinExistence type="predicted"/>
<evidence type="ECO:0000313" key="3">
    <source>
        <dbReference type="Proteomes" id="UP000324222"/>
    </source>
</evidence>
<feature type="compositionally biased region" description="Polar residues" evidence="1">
    <location>
        <begin position="87"/>
        <end position="103"/>
    </location>
</feature>
<keyword evidence="3" id="KW-1185">Reference proteome</keyword>
<evidence type="ECO:0000256" key="1">
    <source>
        <dbReference type="SAM" id="MobiDB-lite"/>
    </source>
</evidence>
<reference evidence="2 3" key="1">
    <citation type="submission" date="2019-05" db="EMBL/GenBank/DDBJ databases">
        <title>Another draft genome of Portunus trituberculatus and its Hox gene families provides insights of decapod evolution.</title>
        <authorList>
            <person name="Jeong J.-H."/>
            <person name="Song I."/>
            <person name="Kim S."/>
            <person name="Choi T."/>
            <person name="Kim D."/>
            <person name="Ryu S."/>
            <person name="Kim W."/>
        </authorList>
    </citation>
    <scope>NUCLEOTIDE SEQUENCE [LARGE SCALE GENOMIC DNA]</scope>
    <source>
        <tissue evidence="2">Muscle</tissue>
    </source>
</reference>
<sequence length="297" mass="32353">MLSVTPWAAPAAWRPPVLTALIPDSCWESCITTPMVRGMRRLEFRTSCSMVMWASVWLAASSARISSMSSSTWDEALRRRRAGKTTPIHSQASPVTTASVSSERQSGGATLSCQGCNLCPPHSQPSMLPALPLRSVHQYFKARSITAFQEAAVCLPDGLMSHLFTNLLEPSHTTTHNTHSPLRASSSIWRDMRRYRGDSGHTGSSTICITAGTTANPAADTTMYPLTTSTLCELLYAKDLREQEANGDCQLVDSTQAPSQVERSDLTDVHGNEGCVESCSALRETEMKVSVCKLNRL</sequence>
<comment type="caution">
    <text evidence="2">The sequence shown here is derived from an EMBL/GenBank/DDBJ whole genome shotgun (WGS) entry which is preliminary data.</text>
</comment>
<evidence type="ECO:0000313" key="2">
    <source>
        <dbReference type="EMBL" id="MPC16934.1"/>
    </source>
</evidence>
<dbReference type="AlphaFoldDB" id="A0A5B7D6P1"/>
<gene>
    <name evidence="2" type="ORF">E2C01_009774</name>
</gene>
<feature type="region of interest" description="Disordered" evidence="1">
    <location>
        <begin position="80"/>
        <end position="103"/>
    </location>
</feature>
<dbReference type="EMBL" id="VSRR010000549">
    <property type="protein sequence ID" value="MPC16934.1"/>
    <property type="molecule type" value="Genomic_DNA"/>
</dbReference>
<dbReference type="Proteomes" id="UP000324222">
    <property type="component" value="Unassembled WGS sequence"/>
</dbReference>
<protein>
    <submittedName>
        <fullName evidence="2">Uncharacterized protein</fullName>
    </submittedName>
</protein>
<organism evidence="2 3">
    <name type="scientific">Portunus trituberculatus</name>
    <name type="common">Swimming crab</name>
    <name type="synonym">Neptunus trituberculatus</name>
    <dbReference type="NCBI Taxonomy" id="210409"/>
    <lineage>
        <taxon>Eukaryota</taxon>
        <taxon>Metazoa</taxon>
        <taxon>Ecdysozoa</taxon>
        <taxon>Arthropoda</taxon>
        <taxon>Crustacea</taxon>
        <taxon>Multicrustacea</taxon>
        <taxon>Malacostraca</taxon>
        <taxon>Eumalacostraca</taxon>
        <taxon>Eucarida</taxon>
        <taxon>Decapoda</taxon>
        <taxon>Pleocyemata</taxon>
        <taxon>Brachyura</taxon>
        <taxon>Eubrachyura</taxon>
        <taxon>Portunoidea</taxon>
        <taxon>Portunidae</taxon>
        <taxon>Portuninae</taxon>
        <taxon>Portunus</taxon>
    </lineage>
</organism>